<proteinExistence type="predicted"/>
<gene>
    <name evidence="4" type="ORF">EUX98_g2211</name>
</gene>
<evidence type="ECO:0000256" key="2">
    <source>
        <dbReference type="ARBA" id="ARBA00022737"/>
    </source>
</evidence>
<dbReference type="Pfam" id="PF00400">
    <property type="entry name" value="WD40"/>
    <property type="match status" value="1"/>
</dbReference>
<dbReference type="InterPro" id="IPR050505">
    <property type="entry name" value="WDR55/POC1"/>
</dbReference>
<dbReference type="InterPro" id="IPR015943">
    <property type="entry name" value="WD40/YVTN_repeat-like_dom_sf"/>
</dbReference>
<dbReference type="PROSITE" id="PS50082">
    <property type="entry name" value="WD_REPEATS_2"/>
    <property type="match status" value="1"/>
</dbReference>
<dbReference type="EMBL" id="SGPM01000032">
    <property type="protein sequence ID" value="THH32004.1"/>
    <property type="molecule type" value="Genomic_DNA"/>
</dbReference>
<comment type="caution">
    <text evidence="4">The sequence shown here is derived from an EMBL/GenBank/DDBJ whole genome shotgun (WGS) entry which is preliminary data.</text>
</comment>
<dbReference type="OrthoDB" id="2627610at2759"/>
<dbReference type="SUPFAM" id="SSF50978">
    <property type="entry name" value="WD40 repeat-like"/>
    <property type="match status" value="1"/>
</dbReference>
<name>A0A4S4MZM7_9APHY</name>
<dbReference type="SMART" id="SM00320">
    <property type="entry name" value="WD40"/>
    <property type="match status" value="3"/>
</dbReference>
<dbReference type="Proteomes" id="UP000308730">
    <property type="component" value="Unassembled WGS sequence"/>
</dbReference>
<protein>
    <submittedName>
        <fullName evidence="4">Uncharacterized protein</fullName>
    </submittedName>
</protein>
<organism evidence="4 5">
    <name type="scientific">Antrodiella citrinella</name>
    <dbReference type="NCBI Taxonomy" id="2447956"/>
    <lineage>
        <taxon>Eukaryota</taxon>
        <taxon>Fungi</taxon>
        <taxon>Dikarya</taxon>
        <taxon>Basidiomycota</taxon>
        <taxon>Agaricomycotina</taxon>
        <taxon>Agaricomycetes</taxon>
        <taxon>Polyporales</taxon>
        <taxon>Steccherinaceae</taxon>
        <taxon>Antrodiella</taxon>
    </lineage>
</organism>
<dbReference type="Gene3D" id="2.130.10.10">
    <property type="entry name" value="YVTN repeat-like/Quinoprotein amine dehydrogenase"/>
    <property type="match status" value="2"/>
</dbReference>
<keyword evidence="1 3" id="KW-0853">WD repeat</keyword>
<accession>A0A4S4MZM7</accession>
<dbReference type="PANTHER" id="PTHR44019:SF8">
    <property type="entry name" value="POC1 CENTRIOLAR PROTEIN HOMOLOG"/>
    <property type="match status" value="1"/>
</dbReference>
<dbReference type="PANTHER" id="PTHR44019">
    <property type="entry name" value="WD REPEAT-CONTAINING PROTEIN 55"/>
    <property type="match status" value="1"/>
</dbReference>
<feature type="repeat" description="WD" evidence="3">
    <location>
        <begin position="10"/>
        <end position="51"/>
    </location>
</feature>
<evidence type="ECO:0000313" key="4">
    <source>
        <dbReference type="EMBL" id="THH32004.1"/>
    </source>
</evidence>
<dbReference type="InterPro" id="IPR001680">
    <property type="entry name" value="WD40_rpt"/>
</dbReference>
<dbReference type="InterPro" id="IPR036322">
    <property type="entry name" value="WD40_repeat_dom_sf"/>
</dbReference>
<keyword evidence="5" id="KW-1185">Reference proteome</keyword>
<dbReference type="AlphaFoldDB" id="A0A4S4MZM7"/>
<evidence type="ECO:0000256" key="3">
    <source>
        <dbReference type="PROSITE-ProRule" id="PRU00221"/>
    </source>
</evidence>
<reference evidence="4 5" key="1">
    <citation type="submission" date="2019-02" db="EMBL/GenBank/DDBJ databases">
        <title>Genome sequencing of the rare red list fungi Antrodiella citrinella (Flaviporus citrinellus).</title>
        <authorList>
            <person name="Buettner E."/>
            <person name="Kellner H."/>
        </authorList>
    </citation>
    <scope>NUCLEOTIDE SEQUENCE [LARGE SCALE GENOMIC DNA]</scope>
    <source>
        <strain evidence="4 5">DSM 108506</strain>
    </source>
</reference>
<evidence type="ECO:0000313" key="5">
    <source>
        <dbReference type="Proteomes" id="UP000308730"/>
    </source>
</evidence>
<keyword evidence="2" id="KW-0677">Repeat</keyword>
<sequence length="468" mass="51365">MNRYSQLSSISDCTSSVNCIEFSEDGAFFAVGSDDGFIRIYDTRKDVCILELFGPTPVTALLWHPAREDTSEYQIIIGHGDGTVLAYFTDLSADKHKGQNKPERVELDFEAEGPVEGFAFNKANSYLAAIIGSQVFLCISLSADESEDFLTTKPKAIADPPSTLLSSRVSGSQISPRGVHFARAAKYLVVSYLEHGIICWDMEGKNVLRHIDVSTRIARSAMSPDDHYILVHNLVSGFDRYDLRSGSMVNMYTVAIDPEQNVSLPVLFIHGGRDLLLGDAGGNIRITDVDGGIVQQLPHKEKYMIQAFAYTERLSDSFLVTGTSEGGASTVVTVWHSVPLRTVKYRDASVMTGAVRTRILKPTRPPTPKPQAIDFVDLGRRFQSASPAERVAAVLLASGVSLICWPYVCQLAAILYQSAFVYIYSNLKILVLTTGALGRRLFTGTLKTLSNWSPGFRELLAASVENNE</sequence>
<evidence type="ECO:0000256" key="1">
    <source>
        <dbReference type="ARBA" id="ARBA00022574"/>
    </source>
</evidence>